<accession>A0A9P7DNV6</accession>
<evidence type="ECO:0000313" key="1">
    <source>
        <dbReference type="EMBL" id="KAG1799424.1"/>
    </source>
</evidence>
<dbReference type="AlphaFoldDB" id="A0A9P7DNV6"/>
<proteinExistence type="predicted"/>
<dbReference type="EMBL" id="JABBWE010000011">
    <property type="protein sequence ID" value="KAG1799424.1"/>
    <property type="molecule type" value="Genomic_DNA"/>
</dbReference>
<name>A0A9P7DNV6_9AGAM</name>
<dbReference type="GeneID" id="64593573"/>
<evidence type="ECO:0000313" key="2">
    <source>
        <dbReference type="Proteomes" id="UP000719766"/>
    </source>
</evidence>
<protein>
    <submittedName>
        <fullName evidence="1">Uncharacterized protein</fullName>
    </submittedName>
</protein>
<comment type="caution">
    <text evidence="1">The sequence shown here is derived from an EMBL/GenBank/DDBJ whole genome shotgun (WGS) entry which is preliminary data.</text>
</comment>
<dbReference type="RefSeq" id="XP_041163823.1">
    <property type="nucleotide sequence ID" value="XM_041299809.1"/>
</dbReference>
<organism evidence="1 2">
    <name type="scientific">Suillus plorans</name>
    <dbReference type="NCBI Taxonomy" id="116603"/>
    <lineage>
        <taxon>Eukaryota</taxon>
        <taxon>Fungi</taxon>
        <taxon>Dikarya</taxon>
        <taxon>Basidiomycota</taxon>
        <taxon>Agaricomycotina</taxon>
        <taxon>Agaricomycetes</taxon>
        <taxon>Agaricomycetidae</taxon>
        <taxon>Boletales</taxon>
        <taxon>Suillineae</taxon>
        <taxon>Suillaceae</taxon>
        <taxon>Suillus</taxon>
    </lineage>
</organism>
<keyword evidence="2" id="KW-1185">Reference proteome</keyword>
<sequence>MSWLFFSAGTRNARLASCTSAIANIYAQIPGSQTRTGQLEGYTLIDNASLQHDSDGNTWSMISADFTHSQASAMECIKAFFIISIGQGGPSWVISDTFLYSPAYVSFAALSETAIAQNGVEAAVPSPTNAMWCRVRFECNHFTVTALGVRKVPLDHVNTYASFWRAVKTT</sequence>
<dbReference type="OrthoDB" id="771136at2759"/>
<reference evidence="1" key="1">
    <citation type="journal article" date="2020" name="New Phytol.">
        <title>Comparative genomics reveals dynamic genome evolution in host specialist ectomycorrhizal fungi.</title>
        <authorList>
            <person name="Lofgren L.A."/>
            <person name="Nguyen N.H."/>
            <person name="Vilgalys R."/>
            <person name="Ruytinx J."/>
            <person name="Liao H.L."/>
            <person name="Branco S."/>
            <person name="Kuo A."/>
            <person name="LaButti K."/>
            <person name="Lipzen A."/>
            <person name="Andreopoulos W."/>
            <person name="Pangilinan J."/>
            <person name="Riley R."/>
            <person name="Hundley H."/>
            <person name="Na H."/>
            <person name="Barry K."/>
            <person name="Grigoriev I.V."/>
            <person name="Stajich J.E."/>
            <person name="Kennedy P.G."/>
        </authorList>
    </citation>
    <scope>NUCLEOTIDE SEQUENCE</scope>
    <source>
        <strain evidence="1">S12</strain>
    </source>
</reference>
<gene>
    <name evidence="1" type="ORF">HD556DRAFT_1305638</name>
</gene>
<dbReference type="Proteomes" id="UP000719766">
    <property type="component" value="Unassembled WGS sequence"/>
</dbReference>